<evidence type="ECO:0000313" key="2">
    <source>
        <dbReference type="EMBL" id="AZS06726.1"/>
    </source>
</evidence>
<organism evidence="2 3">
    <name type="scientific">Streptomyces phage Hiyaa</name>
    <dbReference type="NCBI Taxonomy" id="2499072"/>
    <lineage>
        <taxon>Viruses</taxon>
        <taxon>Duplodnaviria</taxon>
        <taxon>Heunggongvirae</taxon>
        <taxon>Uroviricota</taxon>
        <taxon>Caudoviricetes</taxon>
        <taxon>Hiyaavirus</taxon>
        <taxon>Hiyaavirus hiyaa</taxon>
    </lineage>
</organism>
<keyword evidence="1" id="KW-0812">Transmembrane</keyword>
<dbReference type="Proteomes" id="UP000287372">
    <property type="component" value="Segment"/>
</dbReference>
<accession>A0A3S9U8T5</accession>
<name>A0A3S9U8T5_9CAUD</name>
<evidence type="ECO:0000313" key="3">
    <source>
        <dbReference type="Proteomes" id="UP000287372"/>
    </source>
</evidence>
<feature type="transmembrane region" description="Helical" evidence="1">
    <location>
        <begin position="101"/>
        <end position="120"/>
    </location>
</feature>
<feature type="transmembrane region" description="Helical" evidence="1">
    <location>
        <begin position="71"/>
        <end position="89"/>
    </location>
</feature>
<dbReference type="EMBL" id="MK279841">
    <property type="protein sequence ID" value="AZS06726.1"/>
    <property type="molecule type" value="Genomic_DNA"/>
</dbReference>
<dbReference type="KEGG" id="vg:55009865"/>
<dbReference type="RefSeq" id="YP_009818522.1">
    <property type="nucleotide sequence ID" value="NC_048139.1"/>
</dbReference>
<evidence type="ECO:0000256" key="1">
    <source>
        <dbReference type="SAM" id="Phobius"/>
    </source>
</evidence>
<gene>
    <name evidence="2" type="primary">87</name>
    <name evidence="2" type="ORF">SEA_HIYAA_87</name>
</gene>
<sequence length="148" mass="16248">MLSKVARNDVVRVTRTGEVGLVKGWADHEKIDENGTIVDVELSLGKTVQANGLALEFVADAKPKFSKAKSAWVLLAALIALSNGVWVGIDLTSRYGMTWWASFSLAVGSTMLVWKALYLLTIRPRKTSIRLPRKQVPHPSVGRPSVHK</sequence>
<keyword evidence="3" id="KW-1185">Reference proteome</keyword>
<protein>
    <submittedName>
        <fullName evidence="2">Membrane protein</fullName>
    </submittedName>
</protein>
<reference evidence="2 3" key="1">
    <citation type="submission" date="2018-12" db="EMBL/GenBank/DDBJ databases">
        <authorList>
            <person name="Lieu J.K."/>
            <person name="Tian C.Z."/>
            <person name="Hsaio W.J."/>
            <person name="Shaffer C.D."/>
            <person name="Weston-Hafer K.A."/>
            <person name="Russell D.A."/>
            <person name="Pope W.H."/>
            <person name="Jacobs-Sera D."/>
            <person name="Hendrix R.W."/>
            <person name="Hatfull G.F."/>
        </authorList>
    </citation>
    <scope>NUCLEOTIDE SEQUENCE [LARGE SCALE GENOMIC DNA]</scope>
</reference>
<proteinExistence type="predicted"/>
<keyword evidence="1" id="KW-1133">Transmembrane helix</keyword>
<dbReference type="GeneID" id="55009865"/>
<keyword evidence="1" id="KW-0472">Membrane</keyword>